<reference evidence="1" key="1">
    <citation type="submission" date="2020-08" db="EMBL/GenBank/DDBJ databases">
        <title>Multicomponent nature underlies the extraordinary mechanical properties of spider dragline silk.</title>
        <authorList>
            <person name="Kono N."/>
            <person name="Nakamura H."/>
            <person name="Mori M."/>
            <person name="Yoshida Y."/>
            <person name="Ohtoshi R."/>
            <person name="Malay A.D."/>
            <person name="Moran D.A.P."/>
            <person name="Tomita M."/>
            <person name="Numata K."/>
            <person name="Arakawa K."/>
        </authorList>
    </citation>
    <scope>NUCLEOTIDE SEQUENCE</scope>
</reference>
<comment type="caution">
    <text evidence="1">The sequence shown here is derived from an EMBL/GenBank/DDBJ whole genome shotgun (WGS) entry which is preliminary data.</text>
</comment>
<dbReference type="Proteomes" id="UP000886998">
    <property type="component" value="Unassembled WGS sequence"/>
</dbReference>
<sequence>MHAGIAATVAKKALKHIPGDLSTFPEEMEDGCCQETFITCLQDEKQSIIRKINIPFFFTSQGDPDIRKSCVKKCSEMP</sequence>
<gene>
    <name evidence="1" type="ORF">TNIN_21251</name>
</gene>
<accession>A0A8X6YDR3</accession>
<proteinExistence type="predicted"/>
<dbReference type="EMBL" id="BMAV01017252">
    <property type="protein sequence ID" value="GFY68788.1"/>
    <property type="molecule type" value="Genomic_DNA"/>
</dbReference>
<protein>
    <submittedName>
        <fullName evidence="1">Uncharacterized protein</fullName>
    </submittedName>
</protein>
<organism evidence="1 2">
    <name type="scientific">Trichonephila inaurata madagascariensis</name>
    <dbReference type="NCBI Taxonomy" id="2747483"/>
    <lineage>
        <taxon>Eukaryota</taxon>
        <taxon>Metazoa</taxon>
        <taxon>Ecdysozoa</taxon>
        <taxon>Arthropoda</taxon>
        <taxon>Chelicerata</taxon>
        <taxon>Arachnida</taxon>
        <taxon>Araneae</taxon>
        <taxon>Araneomorphae</taxon>
        <taxon>Entelegynae</taxon>
        <taxon>Araneoidea</taxon>
        <taxon>Nephilidae</taxon>
        <taxon>Trichonephila</taxon>
        <taxon>Trichonephila inaurata</taxon>
    </lineage>
</organism>
<keyword evidence="2" id="KW-1185">Reference proteome</keyword>
<evidence type="ECO:0000313" key="2">
    <source>
        <dbReference type="Proteomes" id="UP000886998"/>
    </source>
</evidence>
<name>A0A8X6YDR3_9ARAC</name>
<dbReference type="AlphaFoldDB" id="A0A8X6YDR3"/>
<evidence type="ECO:0000313" key="1">
    <source>
        <dbReference type="EMBL" id="GFY68788.1"/>
    </source>
</evidence>